<dbReference type="AlphaFoldDB" id="A0A9Q1GG91"/>
<evidence type="ECO:0000313" key="3">
    <source>
        <dbReference type="Proteomes" id="UP001152622"/>
    </source>
</evidence>
<comment type="caution">
    <text evidence="2">The sequence shown here is derived from an EMBL/GenBank/DDBJ whole genome shotgun (WGS) entry which is preliminary data.</text>
</comment>
<name>A0A9Q1GG91_SYNKA</name>
<reference evidence="2" key="1">
    <citation type="journal article" date="2023" name="Science">
        <title>Genome structures resolve the early diversification of teleost fishes.</title>
        <authorList>
            <person name="Parey E."/>
            <person name="Louis A."/>
            <person name="Montfort J."/>
            <person name="Bouchez O."/>
            <person name="Roques C."/>
            <person name="Iampietro C."/>
            <person name="Lluch J."/>
            <person name="Castinel A."/>
            <person name="Donnadieu C."/>
            <person name="Desvignes T."/>
            <person name="Floi Bucao C."/>
            <person name="Jouanno E."/>
            <person name="Wen M."/>
            <person name="Mejri S."/>
            <person name="Dirks R."/>
            <person name="Jansen H."/>
            <person name="Henkel C."/>
            <person name="Chen W.J."/>
            <person name="Zahm M."/>
            <person name="Cabau C."/>
            <person name="Klopp C."/>
            <person name="Thompson A.W."/>
            <person name="Robinson-Rechavi M."/>
            <person name="Braasch I."/>
            <person name="Lecointre G."/>
            <person name="Bobe J."/>
            <person name="Postlethwait J.H."/>
            <person name="Berthelot C."/>
            <person name="Roest Crollius H."/>
            <person name="Guiguen Y."/>
        </authorList>
    </citation>
    <scope>NUCLEOTIDE SEQUENCE</scope>
    <source>
        <strain evidence="2">WJC10195</strain>
    </source>
</reference>
<proteinExistence type="predicted"/>
<organism evidence="2 3">
    <name type="scientific">Synaphobranchus kaupii</name>
    <name type="common">Kaup's arrowtooth eel</name>
    <dbReference type="NCBI Taxonomy" id="118154"/>
    <lineage>
        <taxon>Eukaryota</taxon>
        <taxon>Metazoa</taxon>
        <taxon>Chordata</taxon>
        <taxon>Craniata</taxon>
        <taxon>Vertebrata</taxon>
        <taxon>Euteleostomi</taxon>
        <taxon>Actinopterygii</taxon>
        <taxon>Neopterygii</taxon>
        <taxon>Teleostei</taxon>
        <taxon>Anguilliformes</taxon>
        <taxon>Synaphobranchidae</taxon>
        <taxon>Synaphobranchus</taxon>
    </lineage>
</organism>
<feature type="region of interest" description="Disordered" evidence="1">
    <location>
        <begin position="73"/>
        <end position="130"/>
    </location>
</feature>
<evidence type="ECO:0000313" key="2">
    <source>
        <dbReference type="EMBL" id="KAJ8382893.1"/>
    </source>
</evidence>
<dbReference type="Proteomes" id="UP001152622">
    <property type="component" value="Chromosome 1"/>
</dbReference>
<protein>
    <submittedName>
        <fullName evidence="2">Uncharacterized protein</fullName>
    </submittedName>
</protein>
<keyword evidence="3" id="KW-1185">Reference proteome</keyword>
<gene>
    <name evidence="2" type="ORF">SKAU_G00036710</name>
</gene>
<accession>A0A9Q1GG91</accession>
<evidence type="ECO:0000256" key="1">
    <source>
        <dbReference type="SAM" id="MobiDB-lite"/>
    </source>
</evidence>
<sequence>MQGNEHRGIPTRAPWCSPSCKSGLEKKQGLIATVHFPPFSQIFRQVSLLRSQLWAFPHRRLGQVASARADCRGLSGTGRTGQAKSENPLRRLAISSGELRRRGRPRAAAGGGAAISARHRLPETATAEPL</sequence>
<dbReference type="EMBL" id="JAINUF010000001">
    <property type="protein sequence ID" value="KAJ8382893.1"/>
    <property type="molecule type" value="Genomic_DNA"/>
</dbReference>